<dbReference type="VEuPathDB" id="FungiDB:SCHCODRAFT_02605547"/>
<dbReference type="Proteomes" id="UP000007431">
    <property type="component" value="Unassembled WGS sequence"/>
</dbReference>
<dbReference type="InterPro" id="IPR023393">
    <property type="entry name" value="START-like_dom_sf"/>
</dbReference>
<protein>
    <recommendedName>
        <fullName evidence="1">DUF3074 domain-containing protein</fullName>
    </recommendedName>
</protein>
<evidence type="ECO:0000313" key="2">
    <source>
        <dbReference type="EMBL" id="EFJ01185.1"/>
    </source>
</evidence>
<gene>
    <name evidence="2" type="ORF">SCHCODRAFT_232705</name>
</gene>
<dbReference type="InterPro" id="IPR024500">
    <property type="entry name" value="DUF3074"/>
</dbReference>
<dbReference type="eggNOG" id="ENOG502QTT5">
    <property type="taxonomic scope" value="Eukaryota"/>
</dbReference>
<reference evidence="2 3" key="1">
    <citation type="journal article" date="2010" name="Nat. Biotechnol.">
        <title>Genome sequence of the model mushroom Schizophyllum commune.</title>
        <authorList>
            <person name="Ohm R.A."/>
            <person name="de Jong J.F."/>
            <person name="Lugones L.G."/>
            <person name="Aerts A."/>
            <person name="Kothe E."/>
            <person name="Stajich J.E."/>
            <person name="de Vries R.P."/>
            <person name="Record E."/>
            <person name="Levasseur A."/>
            <person name="Baker S.E."/>
            <person name="Bartholomew K.A."/>
            <person name="Coutinho P.M."/>
            <person name="Erdmann S."/>
            <person name="Fowler T.J."/>
            <person name="Gathman A.C."/>
            <person name="Lombard V."/>
            <person name="Henrissat B."/>
            <person name="Knabe N."/>
            <person name="Kuees U."/>
            <person name="Lilly W.W."/>
            <person name="Lindquist E."/>
            <person name="Lucas S."/>
            <person name="Magnuson J.K."/>
            <person name="Piumi F."/>
            <person name="Raudaskoski M."/>
            <person name="Salamov A."/>
            <person name="Schmutz J."/>
            <person name="Schwarze F.W.M.R."/>
            <person name="vanKuyk P.A."/>
            <person name="Horton J.S."/>
            <person name="Grigoriev I.V."/>
            <person name="Woesten H.A.B."/>
        </authorList>
    </citation>
    <scope>NUCLEOTIDE SEQUENCE [LARGE SCALE GENOMIC DNA]</scope>
    <source>
        <strain evidence="3">H4-8 / FGSC 9210</strain>
    </source>
</reference>
<sequence>MSDSFVLSKKPVPVTDIPSEEAIVARAKEVLASIPQWKEGKAYKGGVKTYTLPKGLTPGTSAEDFWACRVSELSPSDASFDAMWAHLAKDKAENEMKSLSLSLQTAYRPSFVSNASITRQRGVHQLELRQHRYMPIIRKVTKVEEISPAQEIWTLLYKFNPVMTPRVFTVLQLAHLDESHPTGRVGIIVQVPIDLSPDPELAKLEEKGVKASYVSVEQLTETKDGTDSGSEAGKVRWTMATSSHPGGMIPDAITNASLAGEIAKDVPNFLSFLKSVKG</sequence>
<name>D8PSR8_SCHCM</name>
<accession>D8PSR8</accession>
<dbReference type="Gene3D" id="3.30.530.20">
    <property type="match status" value="1"/>
</dbReference>
<evidence type="ECO:0000313" key="3">
    <source>
        <dbReference type="Proteomes" id="UP000007431"/>
    </source>
</evidence>
<dbReference type="HOGENOM" id="CLU_078586_0_1_1"/>
<dbReference type="PANTHER" id="PTHR40370">
    <property type="entry name" value="EXPRESSED PROTEIN"/>
    <property type="match status" value="1"/>
</dbReference>
<dbReference type="AlphaFoldDB" id="D8PSR8"/>
<dbReference type="STRING" id="578458.D8PSR8"/>
<dbReference type="EMBL" id="GL377303">
    <property type="protein sequence ID" value="EFJ01185.1"/>
    <property type="molecule type" value="Genomic_DNA"/>
</dbReference>
<organism evidence="3">
    <name type="scientific">Schizophyllum commune (strain H4-8 / FGSC 9210)</name>
    <name type="common">Split gill fungus</name>
    <dbReference type="NCBI Taxonomy" id="578458"/>
    <lineage>
        <taxon>Eukaryota</taxon>
        <taxon>Fungi</taxon>
        <taxon>Dikarya</taxon>
        <taxon>Basidiomycota</taxon>
        <taxon>Agaricomycotina</taxon>
        <taxon>Agaricomycetes</taxon>
        <taxon>Agaricomycetidae</taxon>
        <taxon>Agaricales</taxon>
        <taxon>Schizophyllaceae</taxon>
        <taxon>Schizophyllum</taxon>
    </lineage>
</organism>
<proteinExistence type="predicted"/>
<dbReference type="SUPFAM" id="SSF55961">
    <property type="entry name" value="Bet v1-like"/>
    <property type="match status" value="1"/>
</dbReference>
<feature type="domain" description="DUF3074" evidence="1">
    <location>
        <begin position="66"/>
        <end position="272"/>
    </location>
</feature>
<keyword evidence="3" id="KW-1185">Reference proteome</keyword>
<evidence type="ECO:0000259" key="1">
    <source>
        <dbReference type="Pfam" id="PF11274"/>
    </source>
</evidence>
<dbReference type="Pfam" id="PF11274">
    <property type="entry name" value="DUF3074"/>
    <property type="match status" value="1"/>
</dbReference>
<dbReference type="OMA" id="GDGAPWH"/>
<dbReference type="PANTHER" id="PTHR40370:SF1">
    <property type="entry name" value="DUF3074 DOMAIN-CONTAINING PROTEIN"/>
    <property type="match status" value="1"/>
</dbReference>
<dbReference type="InParanoid" id="D8PSR8"/>